<dbReference type="Gene3D" id="3.40.50.360">
    <property type="match status" value="1"/>
</dbReference>
<organism evidence="2 3">
    <name type="scientific">Streptomyces brasiliensis</name>
    <dbReference type="NCBI Taxonomy" id="1954"/>
    <lineage>
        <taxon>Bacteria</taxon>
        <taxon>Bacillati</taxon>
        <taxon>Actinomycetota</taxon>
        <taxon>Actinomycetes</taxon>
        <taxon>Kitasatosporales</taxon>
        <taxon>Streptomycetaceae</taxon>
        <taxon>Streptomyces</taxon>
    </lineage>
</organism>
<dbReference type="InterPro" id="IPR029039">
    <property type="entry name" value="Flavoprotein-like_sf"/>
</dbReference>
<accession>A0A917KBZ0</accession>
<evidence type="ECO:0000259" key="1">
    <source>
        <dbReference type="Pfam" id="PF03358"/>
    </source>
</evidence>
<feature type="domain" description="NADPH-dependent FMN reductase-like" evidence="1">
    <location>
        <begin position="6"/>
        <end position="152"/>
    </location>
</feature>
<keyword evidence="3" id="KW-1185">Reference proteome</keyword>
<sequence length="198" mass="21282">MPHDVPRVLGIAGSLRRDSLNGQLLDYAAAQLPAHVKYRRYDELKSVAPFDEDDEVAPPGAVERLREQLCWADGLIIATPEYNSAIPGQLKNALDWASRPIETAALREVAAVVIGASTSSFGAVWAQAQLRAVLGAAGARVLDSEFALGEAHERFTPDGRLGDSELARQLAENLTLFMTEVTATAAIRTTEGCTQRVG</sequence>
<proteinExistence type="predicted"/>
<dbReference type="Pfam" id="PF03358">
    <property type="entry name" value="FMN_red"/>
    <property type="match status" value="1"/>
</dbReference>
<comment type="caution">
    <text evidence="2">The sequence shown here is derived from an EMBL/GenBank/DDBJ whole genome shotgun (WGS) entry which is preliminary data.</text>
</comment>
<dbReference type="PANTHER" id="PTHR30543:SF21">
    <property type="entry name" value="NAD(P)H-DEPENDENT FMN REDUCTASE LOT6"/>
    <property type="match status" value="1"/>
</dbReference>
<reference evidence="2" key="2">
    <citation type="submission" date="2020-09" db="EMBL/GenBank/DDBJ databases">
        <authorList>
            <person name="Sun Q."/>
            <person name="Ohkuma M."/>
        </authorList>
    </citation>
    <scope>NUCLEOTIDE SEQUENCE</scope>
    <source>
        <strain evidence="2">JCM 3086</strain>
    </source>
</reference>
<dbReference type="RefSeq" id="WP_189310378.1">
    <property type="nucleotide sequence ID" value="NZ_BMQA01000004.1"/>
</dbReference>
<name>A0A917KBZ0_9ACTN</name>
<evidence type="ECO:0000313" key="2">
    <source>
        <dbReference type="EMBL" id="GGJ06313.1"/>
    </source>
</evidence>
<dbReference type="SUPFAM" id="SSF52218">
    <property type="entry name" value="Flavoproteins"/>
    <property type="match status" value="1"/>
</dbReference>
<dbReference type="GO" id="GO:0010181">
    <property type="term" value="F:FMN binding"/>
    <property type="evidence" value="ECO:0007669"/>
    <property type="project" value="TreeGrafter"/>
</dbReference>
<dbReference type="GO" id="GO:0005829">
    <property type="term" value="C:cytosol"/>
    <property type="evidence" value="ECO:0007669"/>
    <property type="project" value="TreeGrafter"/>
</dbReference>
<dbReference type="EMBL" id="BMQA01000004">
    <property type="protein sequence ID" value="GGJ06313.1"/>
    <property type="molecule type" value="Genomic_DNA"/>
</dbReference>
<reference evidence="2" key="1">
    <citation type="journal article" date="2014" name="Int. J. Syst. Evol. Microbiol.">
        <title>Complete genome sequence of Corynebacterium casei LMG S-19264T (=DSM 44701T), isolated from a smear-ripened cheese.</title>
        <authorList>
            <consortium name="US DOE Joint Genome Institute (JGI-PGF)"/>
            <person name="Walter F."/>
            <person name="Albersmeier A."/>
            <person name="Kalinowski J."/>
            <person name="Ruckert C."/>
        </authorList>
    </citation>
    <scope>NUCLEOTIDE SEQUENCE</scope>
    <source>
        <strain evidence="2">JCM 3086</strain>
    </source>
</reference>
<protein>
    <submittedName>
        <fullName evidence="2">FMN reductase</fullName>
    </submittedName>
</protein>
<dbReference type="Proteomes" id="UP000657574">
    <property type="component" value="Unassembled WGS sequence"/>
</dbReference>
<dbReference type="GO" id="GO:0016491">
    <property type="term" value="F:oxidoreductase activity"/>
    <property type="evidence" value="ECO:0007669"/>
    <property type="project" value="InterPro"/>
</dbReference>
<dbReference type="AlphaFoldDB" id="A0A917KBZ0"/>
<evidence type="ECO:0000313" key="3">
    <source>
        <dbReference type="Proteomes" id="UP000657574"/>
    </source>
</evidence>
<gene>
    <name evidence="2" type="ORF">GCM10010121_015970</name>
</gene>
<dbReference type="PANTHER" id="PTHR30543">
    <property type="entry name" value="CHROMATE REDUCTASE"/>
    <property type="match status" value="1"/>
</dbReference>
<dbReference type="InterPro" id="IPR005025">
    <property type="entry name" value="FMN_Rdtase-like_dom"/>
</dbReference>
<dbReference type="InterPro" id="IPR050712">
    <property type="entry name" value="NAD(P)H-dep_reductase"/>
</dbReference>